<accession>A0A7S0C157</accession>
<dbReference type="EMBL" id="HBEL01012232">
    <property type="protein sequence ID" value="CAD8409740.1"/>
    <property type="molecule type" value="Transcribed_RNA"/>
</dbReference>
<name>A0A7S0C157_9STRA</name>
<reference evidence="1" key="1">
    <citation type="submission" date="2021-01" db="EMBL/GenBank/DDBJ databases">
        <authorList>
            <person name="Corre E."/>
            <person name="Pelletier E."/>
            <person name="Niang G."/>
            <person name="Scheremetjew M."/>
            <person name="Finn R."/>
            <person name="Kale V."/>
            <person name="Holt S."/>
            <person name="Cochrane G."/>
            <person name="Meng A."/>
            <person name="Brown T."/>
            <person name="Cohen L."/>
        </authorList>
    </citation>
    <scope>NUCLEOTIDE SEQUENCE</scope>
    <source>
        <strain evidence="1">CCAP1064/1</strain>
    </source>
</reference>
<protein>
    <submittedName>
        <fullName evidence="1">Uncharacterized protein</fullName>
    </submittedName>
</protein>
<sequence length="355" mass="39324">MQSVGDIVQVEFEYDTCKDDVSGQSDFTCSWDVNKGSSYEVRLEDTVIDRDGNVNCAPNTTPEGVTIIGSEKSALSGGPQKIEVAFECDENIIFQDGDTNPKYCIRTDIFINDKFGETSVAYHKTIVDVNVRLDGSIAVSGISLEEDENFFEDVMFMKQYEVNAYQCAIEFPHVQSDYVVYPNNGRNKLGICIETTMTDNMIVGIDEFSLDMPPVGSSPGYSPNNNPRIKDDVIVWMSAYNCDLIKPGSTEPRSMCFIETMVESAFFDAYTGSGANPLLNLRARGDVDLRMRNTSRNLVKIDHKIGRALQAGFDGSYTINTRIATDVETRISSGANIISTMCRAIIMIAVVCQIF</sequence>
<dbReference type="AlphaFoldDB" id="A0A7S0C157"/>
<gene>
    <name evidence="1" type="ORF">PINE0816_LOCUS5863</name>
</gene>
<organism evidence="1">
    <name type="scientific">Proboscia inermis</name>
    <dbReference type="NCBI Taxonomy" id="420281"/>
    <lineage>
        <taxon>Eukaryota</taxon>
        <taxon>Sar</taxon>
        <taxon>Stramenopiles</taxon>
        <taxon>Ochrophyta</taxon>
        <taxon>Bacillariophyta</taxon>
        <taxon>Coscinodiscophyceae</taxon>
        <taxon>Rhizosoleniophycidae</taxon>
        <taxon>Rhizosoleniales</taxon>
        <taxon>Rhizosoleniaceae</taxon>
        <taxon>Proboscia</taxon>
    </lineage>
</organism>
<evidence type="ECO:0000313" key="1">
    <source>
        <dbReference type="EMBL" id="CAD8409740.1"/>
    </source>
</evidence>
<proteinExistence type="predicted"/>